<name>A0A1Y3BSA5_EURMA</name>
<reference evidence="2 3" key="1">
    <citation type="submission" date="2017-03" db="EMBL/GenBank/DDBJ databases">
        <title>Genome Survey of Euroglyphus maynei.</title>
        <authorList>
            <person name="Arlian L.G."/>
            <person name="Morgan M.S."/>
            <person name="Rider S.D."/>
        </authorList>
    </citation>
    <scope>NUCLEOTIDE SEQUENCE [LARGE SCALE GENOMIC DNA]</scope>
    <source>
        <strain evidence="2">Arlian Lab</strain>
        <tissue evidence="2">Whole body</tissue>
    </source>
</reference>
<gene>
    <name evidence="2" type="ORF">BLA29_015340</name>
</gene>
<dbReference type="PROSITE" id="PS50030">
    <property type="entry name" value="UBA"/>
    <property type="match status" value="1"/>
</dbReference>
<sequence>MGFKREQVIIELDAFNGDKNQAIAALFAKSIVVPDNLK</sequence>
<dbReference type="OrthoDB" id="1047367at2759"/>
<evidence type="ECO:0000313" key="3">
    <source>
        <dbReference type="Proteomes" id="UP000194236"/>
    </source>
</evidence>
<dbReference type="Proteomes" id="UP000194236">
    <property type="component" value="Unassembled WGS sequence"/>
</dbReference>
<organism evidence="2 3">
    <name type="scientific">Euroglyphus maynei</name>
    <name type="common">Mayne's house dust mite</name>
    <dbReference type="NCBI Taxonomy" id="6958"/>
    <lineage>
        <taxon>Eukaryota</taxon>
        <taxon>Metazoa</taxon>
        <taxon>Ecdysozoa</taxon>
        <taxon>Arthropoda</taxon>
        <taxon>Chelicerata</taxon>
        <taxon>Arachnida</taxon>
        <taxon>Acari</taxon>
        <taxon>Acariformes</taxon>
        <taxon>Sarcoptiformes</taxon>
        <taxon>Astigmata</taxon>
        <taxon>Psoroptidia</taxon>
        <taxon>Analgoidea</taxon>
        <taxon>Pyroglyphidae</taxon>
        <taxon>Pyroglyphinae</taxon>
        <taxon>Euroglyphus</taxon>
    </lineage>
</organism>
<evidence type="ECO:0000259" key="1">
    <source>
        <dbReference type="PROSITE" id="PS50030"/>
    </source>
</evidence>
<accession>A0A1Y3BSA5</accession>
<dbReference type="InterPro" id="IPR015940">
    <property type="entry name" value="UBA"/>
</dbReference>
<protein>
    <recommendedName>
        <fullName evidence="1">UBA domain-containing protein</fullName>
    </recommendedName>
</protein>
<dbReference type="SUPFAM" id="SSF46934">
    <property type="entry name" value="UBA-like"/>
    <property type="match status" value="1"/>
</dbReference>
<dbReference type="InterPro" id="IPR009060">
    <property type="entry name" value="UBA-like_sf"/>
</dbReference>
<comment type="caution">
    <text evidence="2">The sequence shown here is derived from an EMBL/GenBank/DDBJ whole genome shotgun (WGS) entry which is preliminary data.</text>
</comment>
<feature type="domain" description="UBA" evidence="1">
    <location>
        <begin position="1"/>
        <end position="29"/>
    </location>
</feature>
<dbReference type="AlphaFoldDB" id="A0A1Y3BSA5"/>
<proteinExistence type="predicted"/>
<keyword evidence="3" id="KW-1185">Reference proteome</keyword>
<evidence type="ECO:0000313" key="2">
    <source>
        <dbReference type="EMBL" id="OTF83820.1"/>
    </source>
</evidence>
<dbReference type="EMBL" id="MUJZ01001998">
    <property type="protein sequence ID" value="OTF83820.1"/>
    <property type="molecule type" value="Genomic_DNA"/>
</dbReference>